<evidence type="ECO:0000313" key="1">
    <source>
        <dbReference type="EMBL" id="AXE38351.1"/>
    </source>
</evidence>
<keyword evidence="2" id="KW-1185">Reference proteome</keyword>
<dbReference type="RefSeq" id="WP_114044373.1">
    <property type="nucleotide sequence ID" value="NZ_CP025198.1"/>
</dbReference>
<organism evidence="1 2">
    <name type="scientific">Acidipropionibacterium virtanenii</name>
    <dbReference type="NCBI Taxonomy" id="2057246"/>
    <lineage>
        <taxon>Bacteria</taxon>
        <taxon>Bacillati</taxon>
        <taxon>Actinomycetota</taxon>
        <taxon>Actinomycetes</taxon>
        <taxon>Propionibacteriales</taxon>
        <taxon>Propionibacteriaceae</taxon>
        <taxon>Acidipropionibacterium</taxon>
    </lineage>
</organism>
<sequence>MGALPAAFTLADARASGLRKDQVYKGVDSGAFERIGRGVFVMSGSFDPSLESLAAATAVQPSATMCLTSALVNHGLSDEIPIGMDIALPRGLRHPAGFDHVTWHSFDPTTFQIGREVLDGSSGLFAYSAERTIIDMFRLAHQEGSDTAVTALKRWLHQPGHYPSTLLSMAKSFPKAYLSIRTTLEVLT</sequence>
<evidence type="ECO:0000313" key="2">
    <source>
        <dbReference type="Proteomes" id="UP000251995"/>
    </source>
</evidence>
<accession>A0A344USV3</accession>
<name>A0A344USV3_9ACTN</name>
<dbReference type="AlphaFoldDB" id="A0A344USV3"/>
<protein>
    <recommendedName>
        <fullName evidence="3">AbiEi antitoxin C-terminal domain-containing protein</fullName>
    </recommendedName>
</protein>
<dbReference type="OrthoDB" id="9789781at2"/>
<reference evidence="1 2" key="1">
    <citation type="submission" date="2017-12" db="EMBL/GenBank/DDBJ databases">
        <title>The whole genome sequence of the Acidipropionibacterium virtanenii sp. nov. type strain JS278.</title>
        <authorList>
            <person name="Laine P."/>
            <person name="Deptula P."/>
            <person name="Varmanen P."/>
            <person name="Auvinen P."/>
        </authorList>
    </citation>
    <scope>NUCLEOTIDE SEQUENCE [LARGE SCALE GENOMIC DNA]</scope>
    <source>
        <strain evidence="1 2">JS278</strain>
    </source>
</reference>
<dbReference type="KEGG" id="acij:JS278_01171"/>
<evidence type="ECO:0008006" key="3">
    <source>
        <dbReference type="Google" id="ProtNLM"/>
    </source>
</evidence>
<gene>
    <name evidence="1" type="ORF">JS278_01171</name>
</gene>
<proteinExistence type="predicted"/>
<dbReference type="Proteomes" id="UP000251995">
    <property type="component" value="Chromosome"/>
</dbReference>
<dbReference type="EMBL" id="CP025198">
    <property type="protein sequence ID" value="AXE38351.1"/>
    <property type="molecule type" value="Genomic_DNA"/>
</dbReference>